<evidence type="ECO:0000313" key="3">
    <source>
        <dbReference type="Proteomes" id="UP000762676"/>
    </source>
</evidence>
<dbReference type="PANTHER" id="PTHR31569">
    <property type="entry name" value="SWIM-TYPE DOMAIN-CONTAINING PROTEIN"/>
    <property type="match status" value="1"/>
</dbReference>
<sequence>MEIQVGQFFDSFKDFKDLINQRESEINEKLVIGKSSHSVQQANSRLKGKFRYKDDLVYTNVTFRCVHEGNFISSGNAKQSTSLRNGCPVLVKLRADKVVNKLQVASVNLQHNHAMPDKKDGVYVSDRKLNTAEENDVTRLIDLGAPVRKIQAHISSSYALAACIPEYDLRQVT</sequence>
<feature type="domain" description="ZSWIM3 N-terminal" evidence="1">
    <location>
        <begin position="3"/>
        <end position="113"/>
    </location>
</feature>
<keyword evidence="3" id="KW-1185">Reference proteome</keyword>
<dbReference type="Proteomes" id="UP000762676">
    <property type="component" value="Unassembled WGS sequence"/>
</dbReference>
<keyword evidence="2" id="KW-0378">Hydrolase</keyword>
<gene>
    <name evidence="2" type="ORF">ElyMa_004811600</name>
</gene>
<evidence type="ECO:0000313" key="2">
    <source>
        <dbReference type="EMBL" id="GFS10529.1"/>
    </source>
</evidence>
<protein>
    <submittedName>
        <fullName evidence="2">Inosine-uridine preferring nucleoside hydrolase-like isoform X3</fullName>
    </submittedName>
</protein>
<dbReference type="InterPro" id="IPR048325">
    <property type="entry name" value="ZSWIM3_N"/>
</dbReference>
<dbReference type="EMBL" id="BMAT01009632">
    <property type="protein sequence ID" value="GFS10529.1"/>
    <property type="molecule type" value="Genomic_DNA"/>
</dbReference>
<dbReference type="InterPro" id="IPR052579">
    <property type="entry name" value="Zinc_finger_SWIM"/>
</dbReference>
<dbReference type="Pfam" id="PF21599">
    <property type="entry name" value="ZSWIM3_N"/>
    <property type="match status" value="1"/>
</dbReference>
<proteinExistence type="predicted"/>
<evidence type="ECO:0000259" key="1">
    <source>
        <dbReference type="Pfam" id="PF21599"/>
    </source>
</evidence>
<accession>A0AAV4IJE5</accession>
<dbReference type="PANTHER" id="PTHR31569:SF4">
    <property type="entry name" value="SWIM-TYPE DOMAIN-CONTAINING PROTEIN"/>
    <property type="match status" value="1"/>
</dbReference>
<dbReference type="AlphaFoldDB" id="A0AAV4IJE5"/>
<name>A0AAV4IJE5_9GAST</name>
<dbReference type="GO" id="GO:0016787">
    <property type="term" value="F:hydrolase activity"/>
    <property type="evidence" value="ECO:0007669"/>
    <property type="project" value="UniProtKB-KW"/>
</dbReference>
<organism evidence="2 3">
    <name type="scientific">Elysia marginata</name>
    <dbReference type="NCBI Taxonomy" id="1093978"/>
    <lineage>
        <taxon>Eukaryota</taxon>
        <taxon>Metazoa</taxon>
        <taxon>Spiralia</taxon>
        <taxon>Lophotrochozoa</taxon>
        <taxon>Mollusca</taxon>
        <taxon>Gastropoda</taxon>
        <taxon>Heterobranchia</taxon>
        <taxon>Euthyneura</taxon>
        <taxon>Panpulmonata</taxon>
        <taxon>Sacoglossa</taxon>
        <taxon>Placobranchoidea</taxon>
        <taxon>Plakobranchidae</taxon>
        <taxon>Elysia</taxon>
    </lineage>
</organism>
<reference evidence="2 3" key="1">
    <citation type="journal article" date="2021" name="Elife">
        <title>Chloroplast acquisition without the gene transfer in kleptoplastic sea slugs, Plakobranchus ocellatus.</title>
        <authorList>
            <person name="Maeda T."/>
            <person name="Takahashi S."/>
            <person name="Yoshida T."/>
            <person name="Shimamura S."/>
            <person name="Takaki Y."/>
            <person name="Nagai Y."/>
            <person name="Toyoda A."/>
            <person name="Suzuki Y."/>
            <person name="Arimoto A."/>
            <person name="Ishii H."/>
            <person name="Satoh N."/>
            <person name="Nishiyama T."/>
            <person name="Hasebe M."/>
            <person name="Maruyama T."/>
            <person name="Minagawa J."/>
            <person name="Obokata J."/>
            <person name="Shigenobu S."/>
        </authorList>
    </citation>
    <scope>NUCLEOTIDE SEQUENCE [LARGE SCALE GENOMIC DNA]</scope>
</reference>
<comment type="caution">
    <text evidence="2">The sequence shown here is derived from an EMBL/GenBank/DDBJ whole genome shotgun (WGS) entry which is preliminary data.</text>
</comment>